<dbReference type="Proteomes" id="UP000275456">
    <property type="component" value="Unassembled WGS sequence"/>
</dbReference>
<dbReference type="AlphaFoldDB" id="A0A3N2ATX0"/>
<organism evidence="2 3">
    <name type="scientific">Agrococcus jenensis</name>
    <dbReference type="NCBI Taxonomy" id="46353"/>
    <lineage>
        <taxon>Bacteria</taxon>
        <taxon>Bacillati</taxon>
        <taxon>Actinomycetota</taxon>
        <taxon>Actinomycetes</taxon>
        <taxon>Micrococcales</taxon>
        <taxon>Microbacteriaceae</taxon>
        <taxon>Agrococcus</taxon>
    </lineage>
</organism>
<keyword evidence="1" id="KW-0472">Membrane</keyword>
<accession>A0A3N2ATX0</accession>
<feature type="transmembrane region" description="Helical" evidence="1">
    <location>
        <begin position="31"/>
        <end position="48"/>
    </location>
</feature>
<keyword evidence="1" id="KW-0812">Transmembrane</keyword>
<reference evidence="2 3" key="1">
    <citation type="submission" date="2018-11" db="EMBL/GenBank/DDBJ databases">
        <title>Sequencing the genomes of 1000 actinobacteria strains.</title>
        <authorList>
            <person name="Klenk H.-P."/>
        </authorList>
    </citation>
    <scope>NUCLEOTIDE SEQUENCE [LARGE SCALE GENOMIC DNA]</scope>
    <source>
        <strain evidence="2 3">DSM 9580</strain>
    </source>
</reference>
<dbReference type="InterPro" id="IPR032531">
    <property type="entry name" value="DUF4956"/>
</dbReference>
<evidence type="ECO:0000256" key="1">
    <source>
        <dbReference type="SAM" id="Phobius"/>
    </source>
</evidence>
<feature type="transmembrane region" description="Helical" evidence="1">
    <location>
        <begin position="6"/>
        <end position="24"/>
    </location>
</feature>
<comment type="caution">
    <text evidence="2">The sequence shown here is derived from an EMBL/GenBank/DDBJ whole genome shotgun (WGS) entry which is preliminary data.</text>
</comment>
<feature type="transmembrane region" description="Helical" evidence="1">
    <location>
        <begin position="54"/>
        <end position="69"/>
    </location>
</feature>
<feature type="transmembrane region" description="Helical" evidence="1">
    <location>
        <begin position="81"/>
        <end position="98"/>
    </location>
</feature>
<evidence type="ECO:0000313" key="3">
    <source>
        <dbReference type="Proteomes" id="UP000275456"/>
    </source>
</evidence>
<keyword evidence="1" id="KW-1133">Transmembrane helix</keyword>
<name>A0A3N2ATX0_9MICO</name>
<dbReference type="Pfam" id="PF16316">
    <property type="entry name" value="DUF4956"/>
    <property type="match status" value="1"/>
</dbReference>
<protein>
    <submittedName>
        <fullName evidence="2">Uncharacterized protein DUF4956</fullName>
    </submittedName>
</protein>
<dbReference type="RefSeq" id="WP_245989831.1">
    <property type="nucleotide sequence ID" value="NZ_RKHJ01000001.1"/>
</dbReference>
<proteinExistence type="predicted"/>
<gene>
    <name evidence="2" type="ORF">EDD26_1857</name>
</gene>
<keyword evidence="3" id="KW-1185">Reference proteome</keyword>
<dbReference type="EMBL" id="RKHJ01000001">
    <property type="protein sequence ID" value="ROR66474.1"/>
    <property type="molecule type" value="Genomic_DNA"/>
</dbReference>
<evidence type="ECO:0000313" key="2">
    <source>
        <dbReference type="EMBL" id="ROR66474.1"/>
    </source>
</evidence>
<sequence length="189" mass="20193">MNDILMIGIDAIAIAMMAFGLYFRRHRRRDLLVAFVGVNVGVLAVSLVLASATASIGVGLGLFGVLSIIRLRSTEISQREVAYYFASLAIGLVAGLGGSSLPVAIGLIALVIVAMAIVDHPRLLAGHRQQMVRLDRAVVDELELVAELERLTGGRVRQATVVELDLVDDSTLVDVRWSPAPRARQAVAA</sequence>